<feature type="binding site" evidence="9">
    <location>
        <position position="136"/>
    </location>
    <ligand>
        <name>Cu cation</name>
        <dbReference type="ChEBI" id="CHEBI:23378"/>
    </ligand>
</feature>
<evidence type="ECO:0000259" key="11">
    <source>
        <dbReference type="Pfam" id="PF00127"/>
    </source>
</evidence>
<evidence type="ECO:0000256" key="2">
    <source>
        <dbReference type="ARBA" id="ARBA00005338"/>
    </source>
</evidence>
<dbReference type="PANTHER" id="PTHR34192">
    <property type="entry name" value="PLASTOCYANIN MAJOR ISOFORM, CHLOROPLASTIC-RELATED"/>
    <property type="match status" value="1"/>
</dbReference>
<dbReference type="InterPro" id="IPR028871">
    <property type="entry name" value="BlueCu_1_BS"/>
</dbReference>
<dbReference type="GO" id="GO:0009055">
    <property type="term" value="F:electron transfer activity"/>
    <property type="evidence" value="ECO:0007669"/>
    <property type="project" value="InterPro"/>
</dbReference>
<evidence type="ECO:0000256" key="10">
    <source>
        <dbReference type="SAM" id="MobiDB-lite"/>
    </source>
</evidence>
<dbReference type="InterPro" id="IPR001235">
    <property type="entry name" value="Copper_blue_Plastocyanin"/>
</dbReference>
<dbReference type="InterPro" id="IPR000923">
    <property type="entry name" value="BlueCu_1"/>
</dbReference>
<feature type="region of interest" description="Disordered" evidence="10">
    <location>
        <begin position="135"/>
        <end position="156"/>
    </location>
</feature>
<keyword evidence="13" id="KW-1185">Reference proteome</keyword>
<feature type="binding site" evidence="9">
    <location>
        <position position="187"/>
    </location>
    <ligand>
        <name>Cu cation</name>
        <dbReference type="ChEBI" id="CHEBI:23378"/>
    </ligand>
</feature>
<feature type="compositionally biased region" description="Polar residues" evidence="10">
    <location>
        <begin position="58"/>
        <end position="73"/>
    </location>
</feature>
<dbReference type="GeneID" id="74943246"/>
<evidence type="ECO:0000256" key="4">
    <source>
        <dbReference type="ARBA" id="ARBA00022723"/>
    </source>
</evidence>
<gene>
    <name evidence="12" type="ORF">N0B31_12450</name>
</gene>
<dbReference type="AlphaFoldDB" id="A0A9E7R0A8"/>
<evidence type="ECO:0000256" key="6">
    <source>
        <dbReference type="ARBA" id="ARBA00023008"/>
    </source>
</evidence>
<dbReference type="RefSeq" id="WP_260591954.1">
    <property type="nucleotide sequence ID" value="NZ_CP104003.1"/>
</dbReference>
<organism evidence="12 13">
    <name type="scientific">Salinirubellus salinus</name>
    <dbReference type="NCBI Taxonomy" id="1364945"/>
    <lineage>
        <taxon>Archaea</taxon>
        <taxon>Methanobacteriati</taxon>
        <taxon>Methanobacteriota</taxon>
        <taxon>Stenosarchaea group</taxon>
        <taxon>Halobacteria</taxon>
        <taxon>Halobacteriales</taxon>
        <taxon>Natronomonadaceae</taxon>
        <taxon>Salinirubellus</taxon>
    </lineage>
</organism>
<keyword evidence="7" id="KW-0793">Thylakoid</keyword>
<evidence type="ECO:0000256" key="1">
    <source>
        <dbReference type="ARBA" id="ARBA00004170"/>
    </source>
</evidence>
<dbReference type="GO" id="GO:0005507">
    <property type="term" value="F:copper ion binding"/>
    <property type="evidence" value="ECO:0007669"/>
    <property type="project" value="InterPro"/>
</dbReference>
<dbReference type="PRINTS" id="PR00157">
    <property type="entry name" value="PLASTOCYANIN"/>
</dbReference>
<feature type="compositionally biased region" description="Low complexity" evidence="10">
    <location>
        <begin position="140"/>
        <end position="151"/>
    </location>
</feature>
<protein>
    <submittedName>
        <fullName evidence="12">Plastocyanin/azurin family copper-binding protein</fullName>
    </submittedName>
</protein>
<dbReference type="KEGG" id="ssai:N0B31_12450"/>
<comment type="subcellular location">
    <subcellularLocation>
        <location evidence="1">Membrane</location>
        <topology evidence="1">Peripheral membrane protein</topology>
    </subcellularLocation>
</comment>
<feature type="binding site" evidence="9">
    <location>
        <position position="179"/>
    </location>
    <ligand>
        <name>Cu cation</name>
        <dbReference type="ChEBI" id="CHEBI:23378"/>
    </ligand>
</feature>
<dbReference type="PROSITE" id="PS51257">
    <property type="entry name" value="PROKAR_LIPOPROTEIN"/>
    <property type="match status" value="1"/>
</dbReference>
<keyword evidence="3" id="KW-0813">Transport</keyword>
<evidence type="ECO:0000256" key="3">
    <source>
        <dbReference type="ARBA" id="ARBA00022448"/>
    </source>
</evidence>
<keyword evidence="4 9" id="KW-0479">Metal-binding</keyword>
<evidence type="ECO:0000256" key="7">
    <source>
        <dbReference type="ARBA" id="ARBA00023078"/>
    </source>
</evidence>
<dbReference type="EMBL" id="CP104003">
    <property type="protein sequence ID" value="UWM52959.1"/>
    <property type="molecule type" value="Genomic_DNA"/>
</dbReference>
<dbReference type="SUPFAM" id="SSF49503">
    <property type="entry name" value="Cupredoxins"/>
    <property type="match status" value="1"/>
</dbReference>
<evidence type="ECO:0000256" key="8">
    <source>
        <dbReference type="ARBA" id="ARBA00023136"/>
    </source>
</evidence>
<evidence type="ECO:0000313" key="13">
    <source>
        <dbReference type="Proteomes" id="UP001057580"/>
    </source>
</evidence>
<evidence type="ECO:0000313" key="12">
    <source>
        <dbReference type="EMBL" id="UWM52959.1"/>
    </source>
</evidence>
<dbReference type="PRINTS" id="PR00156">
    <property type="entry name" value="COPPERBLUE"/>
</dbReference>
<sequence>MDRRTFLRVSMPATLVGLAGCSGGDGTPTPGATDSPTATPTDTPTESPTPTATDARTDSPTPTESRTPTDTQAPTETRTATDSPTATDTPTATARATPVPDRTVAVGPEGRVVFEPETFTIGVGDTVLWEWASGGHNVSPDDGGQPDGADWAGDDDGTFGSGHTYAYTFDTPGEYSYHCDPHQSIGMRGSFTVE</sequence>
<dbReference type="GO" id="GO:0016020">
    <property type="term" value="C:membrane"/>
    <property type="evidence" value="ECO:0007669"/>
    <property type="project" value="UniProtKB-SubCell"/>
</dbReference>
<feature type="region of interest" description="Disordered" evidence="10">
    <location>
        <begin position="17"/>
        <end position="109"/>
    </location>
</feature>
<keyword evidence="8" id="KW-0472">Membrane</keyword>
<dbReference type="PROSITE" id="PS00196">
    <property type="entry name" value="COPPER_BLUE"/>
    <property type="match status" value="1"/>
</dbReference>
<keyword evidence="5" id="KW-0249">Electron transport</keyword>
<feature type="domain" description="Blue (type 1) copper" evidence="11">
    <location>
        <begin position="107"/>
        <end position="194"/>
    </location>
</feature>
<reference evidence="12" key="1">
    <citation type="submission" date="2022-09" db="EMBL/GenBank/DDBJ databases">
        <title>Diverse halophilic archaea isolated from saline environments.</title>
        <authorList>
            <person name="Cui H.-L."/>
        </authorList>
    </citation>
    <scope>NUCLEOTIDE SEQUENCE</scope>
    <source>
        <strain evidence="12">ZS-35-S2</strain>
    </source>
</reference>
<feature type="compositionally biased region" description="Low complexity" evidence="10">
    <location>
        <begin position="74"/>
        <end position="103"/>
    </location>
</feature>
<feature type="binding site" evidence="9">
    <location>
        <position position="182"/>
    </location>
    <ligand>
        <name>Cu cation</name>
        <dbReference type="ChEBI" id="CHEBI:23378"/>
    </ligand>
</feature>
<dbReference type="PANTHER" id="PTHR34192:SF10">
    <property type="entry name" value="PLASTOCYANIN MAJOR ISOFORM, CHLOROPLASTIC-RELATED"/>
    <property type="match status" value="1"/>
</dbReference>
<dbReference type="Pfam" id="PF00127">
    <property type="entry name" value="Copper-bind"/>
    <property type="match status" value="1"/>
</dbReference>
<dbReference type="Proteomes" id="UP001057580">
    <property type="component" value="Chromosome"/>
</dbReference>
<feature type="compositionally biased region" description="Low complexity" evidence="10">
    <location>
        <begin position="27"/>
        <end position="54"/>
    </location>
</feature>
<evidence type="ECO:0000256" key="5">
    <source>
        <dbReference type="ARBA" id="ARBA00022982"/>
    </source>
</evidence>
<keyword evidence="6 9" id="KW-0186">Copper</keyword>
<name>A0A9E7R0A8_9EURY</name>
<comment type="cofactor">
    <cofactor evidence="9">
        <name>Cu(2+)</name>
        <dbReference type="ChEBI" id="CHEBI:29036"/>
    </cofactor>
    <text evidence="9">The crystal structure with reduced Cu(1+) has also been determined.</text>
</comment>
<dbReference type="Gene3D" id="2.60.40.420">
    <property type="entry name" value="Cupredoxins - blue copper proteins"/>
    <property type="match status" value="1"/>
</dbReference>
<dbReference type="InterPro" id="IPR008972">
    <property type="entry name" value="Cupredoxin"/>
</dbReference>
<dbReference type="InterPro" id="IPR002387">
    <property type="entry name" value="Plastocyanin"/>
</dbReference>
<accession>A0A9E7R0A8</accession>
<evidence type="ECO:0000256" key="9">
    <source>
        <dbReference type="PIRSR" id="PIRSR602387-1"/>
    </source>
</evidence>
<comment type="similarity">
    <text evidence="2">Belongs to the plastocyanin family.</text>
</comment>
<proteinExistence type="inferred from homology"/>